<keyword evidence="5 8" id="KW-0812">Transmembrane</keyword>
<feature type="transmembrane region" description="Helical" evidence="8">
    <location>
        <begin position="278"/>
        <end position="296"/>
    </location>
</feature>
<protein>
    <recommendedName>
        <fullName evidence="11">Dolichyl-phosphate-mannose-protein mannosyltransferase</fullName>
    </recommendedName>
</protein>
<dbReference type="AlphaFoldDB" id="A0A1H3UIW3"/>
<evidence type="ECO:0000256" key="1">
    <source>
        <dbReference type="ARBA" id="ARBA00004651"/>
    </source>
</evidence>
<keyword evidence="6 8" id="KW-1133">Transmembrane helix</keyword>
<accession>A0A1H3UIW3</accession>
<evidence type="ECO:0000256" key="4">
    <source>
        <dbReference type="ARBA" id="ARBA00022679"/>
    </source>
</evidence>
<name>A0A1H3UIW3_9ACTN</name>
<feature type="transmembrane region" description="Helical" evidence="8">
    <location>
        <begin position="12"/>
        <end position="34"/>
    </location>
</feature>
<gene>
    <name evidence="9" type="ORF">SAMN05421684_7433</name>
</gene>
<feature type="transmembrane region" description="Helical" evidence="8">
    <location>
        <begin position="331"/>
        <end position="351"/>
    </location>
</feature>
<evidence type="ECO:0000313" key="10">
    <source>
        <dbReference type="Proteomes" id="UP000199632"/>
    </source>
</evidence>
<feature type="transmembrane region" description="Helical" evidence="8">
    <location>
        <begin position="115"/>
        <end position="134"/>
    </location>
</feature>
<evidence type="ECO:0000256" key="7">
    <source>
        <dbReference type="ARBA" id="ARBA00023136"/>
    </source>
</evidence>
<dbReference type="EMBL" id="FNQB01000004">
    <property type="protein sequence ID" value="SDZ62318.1"/>
    <property type="molecule type" value="Genomic_DNA"/>
</dbReference>
<dbReference type="InterPro" id="IPR050297">
    <property type="entry name" value="LipidA_mod_glycosyltrf_83"/>
</dbReference>
<evidence type="ECO:0008006" key="11">
    <source>
        <dbReference type="Google" id="ProtNLM"/>
    </source>
</evidence>
<dbReference type="GO" id="GO:0005886">
    <property type="term" value="C:plasma membrane"/>
    <property type="evidence" value="ECO:0007669"/>
    <property type="project" value="UniProtKB-SubCell"/>
</dbReference>
<evidence type="ECO:0000256" key="5">
    <source>
        <dbReference type="ARBA" id="ARBA00022692"/>
    </source>
</evidence>
<feature type="transmembrane region" description="Helical" evidence="8">
    <location>
        <begin position="302"/>
        <end position="319"/>
    </location>
</feature>
<dbReference type="STRING" id="137265.SAMN05421684_7433"/>
<proteinExistence type="predicted"/>
<feature type="transmembrane region" description="Helical" evidence="8">
    <location>
        <begin position="357"/>
        <end position="375"/>
    </location>
</feature>
<dbReference type="GO" id="GO:0009103">
    <property type="term" value="P:lipopolysaccharide biosynthetic process"/>
    <property type="evidence" value="ECO:0007669"/>
    <property type="project" value="UniProtKB-ARBA"/>
</dbReference>
<evidence type="ECO:0000256" key="6">
    <source>
        <dbReference type="ARBA" id="ARBA00022989"/>
    </source>
</evidence>
<keyword evidence="10" id="KW-1185">Reference proteome</keyword>
<comment type="subcellular location">
    <subcellularLocation>
        <location evidence="1">Cell membrane</location>
        <topology evidence="1">Multi-pass membrane protein</topology>
    </subcellularLocation>
</comment>
<feature type="transmembrane region" description="Helical" evidence="8">
    <location>
        <begin position="173"/>
        <end position="200"/>
    </location>
</feature>
<evidence type="ECO:0000313" key="9">
    <source>
        <dbReference type="EMBL" id="SDZ62318.1"/>
    </source>
</evidence>
<organism evidence="9 10">
    <name type="scientific">Asanoa ishikariensis</name>
    <dbReference type="NCBI Taxonomy" id="137265"/>
    <lineage>
        <taxon>Bacteria</taxon>
        <taxon>Bacillati</taxon>
        <taxon>Actinomycetota</taxon>
        <taxon>Actinomycetes</taxon>
        <taxon>Micromonosporales</taxon>
        <taxon>Micromonosporaceae</taxon>
        <taxon>Asanoa</taxon>
    </lineage>
</organism>
<feature type="transmembrane region" description="Helical" evidence="8">
    <location>
        <begin position="212"/>
        <end position="231"/>
    </location>
</feature>
<dbReference type="PANTHER" id="PTHR33908">
    <property type="entry name" value="MANNOSYLTRANSFERASE YKCB-RELATED"/>
    <property type="match status" value="1"/>
</dbReference>
<evidence type="ECO:0000256" key="3">
    <source>
        <dbReference type="ARBA" id="ARBA00022676"/>
    </source>
</evidence>
<keyword evidence="4" id="KW-0808">Transferase</keyword>
<keyword evidence="2" id="KW-1003">Cell membrane</keyword>
<feature type="transmembrane region" description="Helical" evidence="8">
    <location>
        <begin position="140"/>
        <end position="161"/>
    </location>
</feature>
<dbReference type="PANTHER" id="PTHR33908:SF11">
    <property type="entry name" value="MEMBRANE PROTEIN"/>
    <property type="match status" value="1"/>
</dbReference>
<evidence type="ECO:0000256" key="2">
    <source>
        <dbReference type="ARBA" id="ARBA00022475"/>
    </source>
</evidence>
<evidence type="ECO:0000256" key="8">
    <source>
        <dbReference type="SAM" id="Phobius"/>
    </source>
</evidence>
<dbReference type="Proteomes" id="UP000199632">
    <property type="component" value="Unassembled WGS sequence"/>
</dbReference>
<reference evidence="10" key="1">
    <citation type="submission" date="2016-10" db="EMBL/GenBank/DDBJ databases">
        <authorList>
            <person name="Varghese N."/>
            <person name="Submissions S."/>
        </authorList>
    </citation>
    <scope>NUCLEOTIDE SEQUENCE [LARGE SCALE GENOMIC DNA]</scope>
    <source>
        <strain evidence="10">DSM 44718</strain>
    </source>
</reference>
<keyword evidence="3" id="KW-0328">Glycosyltransferase</keyword>
<sequence>MFARTTVLSRDWVYRILLASALGLGIVGVSRVWWAGLGLWKDEAGIANNLNRSYLALTGHLTYEQVAPVGWLWLEKTILEVFGAGDRVVRLPSYLGALAVLGLATLIAHRAIGRAGAVVVAGLLAVSPTLLVYSGELKQYTWEAGVAVALLVLGAWAHGAIRWAGRGLWSSVAWVAATGVAVFVSYSAILVVAAVTAAVVAMHALRRAWADAAWQAALSVPAGLAAVFLVARRHQFSFYPGQTDYFENGTAPKGAGVRELLAWPPDLWRQFVGTPMHWQLGWLTLLLMVVGVVALWRRQPVWAALLASVFVVAFGGAAARGYPMTSRPATYLIAPAVLLVVAGLDGLVRAVRGRGRPVLATVALVAVLVGVAVMVRPVYGTVRKEVAVPQGKEALRDALRDISGQVREGDLVLVYYFGKAVTEWYRPQLDLGEQVLYVRLCQPDSAVEARTSLWESISQAKRVFYVQGRLNATTRRDNFDVSVQALATIGTVKERHDAPRDRIGPHSWALVEINRTQPAPTSVAEPCLELR</sequence>
<keyword evidence="7 8" id="KW-0472">Membrane</keyword>
<dbReference type="GO" id="GO:0016763">
    <property type="term" value="F:pentosyltransferase activity"/>
    <property type="evidence" value="ECO:0007669"/>
    <property type="project" value="TreeGrafter"/>
</dbReference>